<sequence>MAIVTGQLSVSTSAVAVNVPNVMPLRVHLHNNDNTNNLLVGNANVTSNTGMILPKLDSLDLTLNPNEVLYVLASTGTITVSYLVQSE</sequence>
<protein>
    <submittedName>
        <fullName evidence="1">Uncharacterized protein</fullName>
    </submittedName>
</protein>
<proteinExistence type="predicted"/>
<dbReference type="EMBL" id="LR798260">
    <property type="protein sequence ID" value="CAB5218647.1"/>
    <property type="molecule type" value="Genomic_DNA"/>
</dbReference>
<name>A0A6J7WLM2_9CAUD</name>
<evidence type="ECO:0000313" key="1">
    <source>
        <dbReference type="EMBL" id="CAB5218647.1"/>
    </source>
</evidence>
<gene>
    <name evidence="1" type="ORF">UFOVP219_46</name>
</gene>
<reference evidence="1" key="1">
    <citation type="submission" date="2020-05" db="EMBL/GenBank/DDBJ databases">
        <authorList>
            <person name="Chiriac C."/>
            <person name="Salcher M."/>
            <person name="Ghai R."/>
            <person name="Kavagutti S V."/>
        </authorList>
    </citation>
    <scope>NUCLEOTIDE SEQUENCE</scope>
</reference>
<organism evidence="1">
    <name type="scientific">uncultured Caudovirales phage</name>
    <dbReference type="NCBI Taxonomy" id="2100421"/>
    <lineage>
        <taxon>Viruses</taxon>
        <taxon>Duplodnaviria</taxon>
        <taxon>Heunggongvirae</taxon>
        <taxon>Uroviricota</taxon>
        <taxon>Caudoviricetes</taxon>
        <taxon>Peduoviridae</taxon>
        <taxon>Maltschvirus</taxon>
        <taxon>Maltschvirus maltsch</taxon>
    </lineage>
</organism>
<accession>A0A6J7WLM2</accession>